<evidence type="ECO:0000313" key="9">
    <source>
        <dbReference type="EMBL" id="ACK66867.1"/>
    </source>
</evidence>
<keyword evidence="4" id="KW-0378">Hydrolase</keyword>
<dbReference type="GO" id="GO:0005509">
    <property type="term" value="F:calcium ion binding"/>
    <property type="evidence" value="ECO:0007669"/>
    <property type="project" value="InterPro"/>
</dbReference>
<keyword evidence="6" id="KW-0443">Lipid metabolism</keyword>
<dbReference type="eggNOG" id="COG1555">
    <property type="taxonomic scope" value="Bacteria"/>
</dbReference>
<dbReference type="STRING" id="41431.PCC8801_2868"/>
<feature type="domain" description="PLD phosphodiesterase" evidence="7">
    <location>
        <begin position="393"/>
        <end position="420"/>
    </location>
</feature>
<feature type="domain" description="EF-hand" evidence="8">
    <location>
        <begin position="138"/>
        <end position="173"/>
    </location>
</feature>
<dbReference type="InterPro" id="IPR025202">
    <property type="entry name" value="PLD-like_dom"/>
</dbReference>
<gene>
    <name evidence="9" type="ordered locus">PCC8801_2868</name>
</gene>
<dbReference type="AlphaFoldDB" id="B7JV15"/>
<evidence type="ECO:0000256" key="3">
    <source>
        <dbReference type="ARBA" id="ARBA00012027"/>
    </source>
</evidence>
<accession>B7JV15</accession>
<name>B7JV15_RIPO1</name>
<dbReference type="PANTHER" id="PTHR43856">
    <property type="entry name" value="CARDIOLIPIN HYDROLASE"/>
    <property type="match status" value="1"/>
</dbReference>
<comment type="catalytic activity">
    <reaction evidence="1">
        <text>a 1,2-diacyl-sn-glycero-3-phosphocholine + H2O = a 1,2-diacyl-sn-glycero-3-phosphate + choline + H(+)</text>
        <dbReference type="Rhea" id="RHEA:14445"/>
        <dbReference type="ChEBI" id="CHEBI:15354"/>
        <dbReference type="ChEBI" id="CHEBI:15377"/>
        <dbReference type="ChEBI" id="CHEBI:15378"/>
        <dbReference type="ChEBI" id="CHEBI:57643"/>
        <dbReference type="ChEBI" id="CHEBI:58608"/>
        <dbReference type="EC" id="3.1.4.4"/>
    </reaction>
</comment>
<dbReference type="OrthoDB" id="155099at2"/>
<dbReference type="EMBL" id="CP001287">
    <property type="protein sequence ID" value="ACK66867.1"/>
    <property type="molecule type" value="Genomic_DNA"/>
</dbReference>
<dbReference type="CDD" id="cd09116">
    <property type="entry name" value="PLDc_Nuc_like"/>
    <property type="match status" value="1"/>
</dbReference>
<organism evidence="9 10">
    <name type="scientific">Rippkaea orientalis (strain PCC 8801 / RF-1)</name>
    <name type="common">Cyanothece sp. (strain PCC 8801)</name>
    <dbReference type="NCBI Taxonomy" id="41431"/>
    <lineage>
        <taxon>Bacteria</taxon>
        <taxon>Bacillati</taxon>
        <taxon>Cyanobacteriota</taxon>
        <taxon>Cyanophyceae</taxon>
        <taxon>Oscillatoriophycideae</taxon>
        <taxon>Chroococcales</taxon>
        <taxon>Aphanothecaceae</taxon>
        <taxon>Rippkaea</taxon>
        <taxon>Rippkaea orientalis</taxon>
    </lineage>
</organism>
<evidence type="ECO:0000256" key="4">
    <source>
        <dbReference type="ARBA" id="ARBA00022801"/>
    </source>
</evidence>
<evidence type="ECO:0000313" key="10">
    <source>
        <dbReference type="Proteomes" id="UP000008204"/>
    </source>
</evidence>
<evidence type="ECO:0000259" key="8">
    <source>
        <dbReference type="PROSITE" id="PS50222"/>
    </source>
</evidence>
<dbReference type="GO" id="GO:0016891">
    <property type="term" value="F:RNA endonuclease activity producing 5'-phosphomonoesters, hydrolytic mechanism"/>
    <property type="evidence" value="ECO:0007669"/>
    <property type="project" value="TreeGrafter"/>
</dbReference>
<evidence type="ECO:0000256" key="6">
    <source>
        <dbReference type="ARBA" id="ARBA00023098"/>
    </source>
</evidence>
<dbReference type="InterPro" id="IPR003583">
    <property type="entry name" value="Hlx-hairpin-Hlx_DNA-bd_motif"/>
</dbReference>
<dbReference type="KEGG" id="cyp:PCC8801_2868"/>
<dbReference type="PROSITE" id="PS51257">
    <property type="entry name" value="PROKAR_LIPOPROTEIN"/>
    <property type="match status" value="1"/>
</dbReference>
<evidence type="ECO:0000256" key="1">
    <source>
        <dbReference type="ARBA" id="ARBA00000798"/>
    </source>
</evidence>
<keyword evidence="5" id="KW-0442">Lipid degradation</keyword>
<dbReference type="PROSITE" id="PS50222">
    <property type="entry name" value="EF_HAND_2"/>
    <property type="match status" value="1"/>
</dbReference>
<dbReference type="Proteomes" id="UP000008204">
    <property type="component" value="Chromosome"/>
</dbReference>
<dbReference type="Pfam" id="PF12836">
    <property type="entry name" value="HHH_3"/>
    <property type="match status" value="1"/>
</dbReference>
<dbReference type="GO" id="GO:0004630">
    <property type="term" value="F:phospholipase D activity"/>
    <property type="evidence" value="ECO:0007669"/>
    <property type="project" value="UniProtKB-EC"/>
</dbReference>
<evidence type="ECO:0000256" key="5">
    <source>
        <dbReference type="ARBA" id="ARBA00022963"/>
    </source>
</evidence>
<dbReference type="Gene3D" id="3.30.870.10">
    <property type="entry name" value="Endonuclease Chain A"/>
    <property type="match status" value="2"/>
</dbReference>
<dbReference type="SUPFAM" id="SSF56024">
    <property type="entry name" value="Phospholipase D/nuclease"/>
    <property type="match status" value="2"/>
</dbReference>
<reference evidence="10" key="1">
    <citation type="journal article" date="2011" name="MBio">
        <title>Novel metabolic attributes of the genus Cyanothece, comprising a group of unicellular nitrogen-fixing Cyanobacteria.</title>
        <authorList>
            <person name="Bandyopadhyay A."/>
            <person name="Elvitigala T."/>
            <person name="Welsh E."/>
            <person name="Stockel J."/>
            <person name="Liberton M."/>
            <person name="Min H."/>
            <person name="Sherman L.A."/>
            <person name="Pakrasi H.B."/>
        </authorList>
    </citation>
    <scope>NUCLEOTIDE SEQUENCE [LARGE SCALE GENOMIC DNA]</scope>
    <source>
        <strain evidence="10">PCC 8801</strain>
    </source>
</reference>
<dbReference type="InterPro" id="IPR018247">
    <property type="entry name" value="EF_Hand_1_Ca_BS"/>
</dbReference>
<comment type="similarity">
    <text evidence="2">Belongs to the phospholipase D family.</text>
</comment>
<dbReference type="RefSeq" id="WP_012596133.1">
    <property type="nucleotide sequence ID" value="NC_011726.1"/>
</dbReference>
<keyword evidence="10" id="KW-1185">Reference proteome</keyword>
<dbReference type="InterPro" id="IPR001736">
    <property type="entry name" value="PLipase_D/transphosphatidylase"/>
</dbReference>
<dbReference type="GO" id="GO:0006281">
    <property type="term" value="P:DNA repair"/>
    <property type="evidence" value="ECO:0007669"/>
    <property type="project" value="InterPro"/>
</dbReference>
<dbReference type="GO" id="GO:0006793">
    <property type="term" value="P:phosphorus metabolic process"/>
    <property type="evidence" value="ECO:0007669"/>
    <property type="project" value="UniProtKB-ARBA"/>
</dbReference>
<evidence type="ECO:0000256" key="2">
    <source>
        <dbReference type="ARBA" id="ARBA00008664"/>
    </source>
</evidence>
<feature type="domain" description="PLD phosphodiesterase" evidence="7">
    <location>
        <begin position="189"/>
        <end position="216"/>
    </location>
</feature>
<dbReference type="Pfam" id="PF13091">
    <property type="entry name" value="PLDc_2"/>
    <property type="match status" value="2"/>
</dbReference>
<evidence type="ECO:0000259" key="7">
    <source>
        <dbReference type="PROSITE" id="PS50035"/>
    </source>
</evidence>
<sequence>MQRSPWTQWISSLVLIVGLWGVSSCQSQANLERPKPLPQDPLIQVYFNHNQSQGSDYTEPYRNITRSGDNLEQILIDAIKAARSTIDIAVQEFRLPNVAKALVEQAKRGVKVRIILENTYTTPISQSAQQTIDNETEREAEKSEEYFAFVDVNQDGKLNSEEISDRDALVILNQAKIPVIDDRDDGSKGSGLMHHKFMVIDNKIVMTGSMNFTPSDVHGDVTNLETRGNDNNLLKINSAEIAQVFTEEFNLMWGDGVGGNFDSQFGVKKSMRSPQTLTVGNSRITVKFSPNSRQENWQNTSNGLIETTLNRATNSINLALFVFSEQTLVDDLEKKHDQGVEIRALIDPEFVFRSYSEGLDMLGVALSDNCRYEPNNKPWLNPIDTVGIPNIPDGDKLHHKMAVIDQTIVITGSHNWSEAANHQNDETLLIIENPTIAAHYQREFDRLYSTAQLGLPDFVQKKIQKDTDNCPTFSTRKSSRHTDEIINLNTATQAELESLPGIGEKTAQKIIEERQKKPFTSLDDLTRVSGIGEAKIKRLQGKVTW</sequence>
<dbReference type="PANTHER" id="PTHR43856:SF1">
    <property type="entry name" value="MITOCHONDRIAL CARDIOLIPIN HYDROLASE"/>
    <property type="match status" value="1"/>
</dbReference>
<dbReference type="PROSITE" id="PS50035">
    <property type="entry name" value="PLD"/>
    <property type="match status" value="2"/>
</dbReference>
<dbReference type="InterPro" id="IPR051406">
    <property type="entry name" value="PLD_domain"/>
</dbReference>
<proteinExistence type="inferred from homology"/>
<dbReference type="SUPFAM" id="SSF160975">
    <property type="entry name" value="AF1531-like"/>
    <property type="match status" value="1"/>
</dbReference>
<dbReference type="GO" id="GO:0003677">
    <property type="term" value="F:DNA binding"/>
    <property type="evidence" value="ECO:0007669"/>
    <property type="project" value="InterPro"/>
</dbReference>
<dbReference type="Gene3D" id="1.10.150.320">
    <property type="entry name" value="Photosystem II 12 kDa extrinsic protein"/>
    <property type="match status" value="1"/>
</dbReference>
<dbReference type="GO" id="GO:0016042">
    <property type="term" value="P:lipid catabolic process"/>
    <property type="evidence" value="ECO:0007669"/>
    <property type="project" value="UniProtKB-KW"/>
</dbReference>
<dbReference type="SMART" id="SM00155">
    <property type="entry name" value="PLDc"/>
    <property type="match status" value="2"/>
</dbReference>
<dbReference type="EC" id="3.1.4.4" evidence="3"/>
<dbReference type="HOGENOM" id="CLU_038899_0_0_3"/>
<dbReference type="PROSITE" id="PS00018">
    <property type="entry name" value="EF_HAND_1"/>
    <property type="match status" value="1"/>
</dbReference>
<dbReference type="eggNOG" id="COG1502">
    <property type="taxonomic scope" value="Bacteria"/>
</dbReference>
<dbReference type="CDD" id="cd09173">
    <property type="entry name" value="PLDc_Nuc_like_unchar1_2"/>
    <property type="match status" value="1"/>
</dbReference>
<dbReference type="InterPro" id="IPR002048">
    <property type="entry name" value="EF_hand_dom"/>
</dbReference>
<dbReference type="SMART" id="SM00278">
    <property type="entry name" value="HhH1"/>
    <property type="match status" value="2"/>
</dbReference>
<protein>
    <recommendedName>
        <fullName evidence="3">phospholipase D</fullName>
        <ecNumber evidence="3">3.1.4.4</ecNumber>
    </recommendedName>
</protein>